<accession>A0A4R6BNH7</accession>
<name>A0A4R6BNH7_9STAP</name>
<organism evidence="1 2">
    <name type="scientific">Macrococcus hajekii</name>
    <dbReference type="NCBI Taxonomy" id="198482"/>
    <lineage>
        <taxon>Bacteria</taxon>
        <taxon>Bacillati</taxon>
        <taxon>Bacillota</taxon>
        <taxon>Bacilli</taxon>
        <taxon>Bacillales</taxon>
        <taxon>Staphylococcaceae</taxon>
        <taxon>Macrococcus</taxon>
    </lineage>
</organism>
<dbReference type="InterPro" id="IPR006524">
    <property type="entry name" value="ArpU-like"/>
</dbReference>
<gene>
    <name evidence="1" type="ORF">ERX37_04835</name>
</gene>
<sequence>MKSLEISIDKKATKRNVIEALKKYNRLLRLQMVRTMPKVTQSFQFIPPSTAKSLNTIENSVYKNIEREKLLKDRDEYISTIHEAVEKLDGDNRYIIVNRYISDDETDDYTIYSDLGVGRTKYYKLKQEAFIQLAFFLGIEVYKTTKEEC</sequence>
<protein>
    <submittedName>
        <fullName evidence="1">ArpU family transcriptional regulator</fullName>
    </submittedName>
</protein>
<dbReference type="OrthoDB" id="1797434at2"/>
<dbReference type="NCBIfam" id="TIGR01637">
    <property type="entry name" value="phage_arpU"/>
    <property type="match status" value="1"/>
</dbReference>
<dbReference type="AlphaFoldDB" id="A0A4R6BNH7"/>
<evidence type="ECO:0000313" key="2">
    <source>
        <dbReference type="Proteomes" id="UP000295328"/>
    </source>
</evidence>
<dbReference type="RefSeq" id="WP_133429509.1">
    <property type="nucleotide sequence ID" value="NZ_BMCC01000001.1"/>
</dbReference>
<proteinExistence type="predicted"/>
<comment type="caution">
    <text evidence="1">The sequence shown here is derived from an EMBL/GenBank/DDBJ whole genome shotgun (WGS) entry which is preliminary data.</text>
</comment>
<evidence type="ECO:0000313" key="1">
    <source>
        <dbReference type="EMBL" id="TDM03413.1"/>
    </source>
</evidence>
<dbReference type="EMBL" id="SCWE01000001">
    <property type="protein sequence ID" value="TDM03413.1"/>
    <property type="molecule type" value="Genomic_DNA"/>
</dbReference>
<keyword evidence="2" id="KW-1185">Reference proteome</keyword>
<dbReference type="Proteomes" id="UP000295328">
    <property type="component" value="Unassembled WGS sequence"/>
</dbReference>
<reference evidence="1 2" key="1">
    <citation type="submission" date="2019-01" db="EMBL/GenBank/DDBJ databases">
        <title>Draft genome sequences of the type strains of six Macrococcus species.</title>
        <authorList>
            <person name="Mazhar S."/>
            <person name="Altermann E."/>
            <person name="Hill C."/>
            <person name="Mcauliffe O."/>
        </authorList>
    </citation>
    <scope>NUCLEOTIDE SEQUENCE [LARGE SCALE GENOMIC DNA]</scope>
    <source>
        <strain evidence="1 2">CCM4809</strain>
    </source>
</reference>